<protein>
    <submittedName>
        <fullName evidence="1">HDC00443</fullName>
    </submittedName>
</protein>
<sequence length="88" mass="9202">MYVSGAIVMEVLCPSSSSPKVVESCSPGDGENVFTLLLCKEPDRRLSTVAVKRADAHSKSTNLRGVWSVLGASPGAQSPASFVLRPAP</sequence>
<gene>
    <name evidence="1" type="ORF">HDC00443</name>
</gene>
<name>Q6IHX2_DROME</name>
<dbReference type="AlphaFoldDB" id="Q6IHX2"/>
<reference evidence="1" key="1">
    <citation type="journal article" date="2003" name="Genome Biol.">
        <title>An integrated gene annotation and transcriptional profiling approach towards the full gene content of the Drosophila genome.</title>
        <authorList>
            <person name="Hild M."/>
            <person name="Beckmann B."/>
            <person name="Haas S.A."/>
            <person name="Koch B."/>
            <person name="Solovyev V."/>
            <person name="Busold C."/>
            <person name="Fellenberg K."/>
            <person name="Boutros M."/>
            <person name="Vingron M."/>
            <person name="Sauer F."/>
            <person name="Hoheisel J.D."/>
            <person name="Paro R."/>
        </authorList>
    </citation>
    <scope>NUCLEOTIDE SEQUENCE</scope>
</reference>
<proteinExistence type="predicted"/>
<evidence type="ECO:0000313" key="1">
    <source>
        <dbReference type="EMBL" id="DAA03493.1"/>
    </source>
</evidence>
<organism evidence="1">
    <name type="scientific">Drosophila melanogaster</name>
    <name type="common">Fruit fly</name>
    <dbReference type="NCBI Taxonomy" id="7227"/>
    <lineage>
        <taxon>Eukaryota</taxon>
        <taxon>Metazoa</taxon>
        <taxon>Ecdysozoa</taxon>
        <taxon>Arthropoda</taxon>
        <taxon>Hexapoda</taxon>
        <taxon>Insecta</taxon>
        <taxon>Pterygota</taxon>
        <taxon>Neoptera</taxon>
        <taxon>Endopterygota</taxon>
        <taxon>Diptera</taxon>
        <taxon>Brachycera</taxon>
        <taxon>Muscomorpha</taxon>
        <taxon>Ephydroidea</taxon>
        <taxon>Drosophilidae</taxon>
        <taxon>Drosophila</taxon>
        <taxon>Sophophora</taxon>
    </lineage>
</organism>
<accession>Q6IHX2</accession>
<dbReference type="EMBL" id="BK003294">
    <property type="protein sequence ID" value="DAA03493.1"/>
    <property type="molecule type" value="Genomic_DNA"/>
</dbReference>